<reference evidence="1 2" key="1">
    <citation type="submission" date="2019-07" db="EMBL/GenBank/DDBJ databases">
        <title>Genomes of Cafeteria roenbergensis.</title>
        <authorList>
            <person name="Fischer M.G."/>
            <person name="Hackl T."/>
            <person name="Roman M."/>
        </authorList>
    </citation>
    <scope>NUCLEOTIDE SEQUENCE [LARGE SCALE GENOMIC DNA]</scope>
    <source>
        <strain evidence="1 2">BVI</strain>
    </source>
</reference>
<gene>
    <name evidence="1" type="ORF">FNF29_05747</name>
</gene>
<proteinExistence type="predicted"/>
<dbReference type="Proteomes" id="UP000323011">
    <property type="component" value="Unassembled WGS sequence"/>
</dbReference>
<dbReference type="EMBL" id="VLTN01000040">
    <property type="protein sequence ID" value="KAA0149736.1"/>
    <property type="molecule type" value="Genomic_DNA"/>
</dbReference>
<comment type="caution">
    <text evidence="1">The sequence shown here is derived from an EMBL/GenBank/DDBJ whole genome shotgun (WGS) entry which is preliminary data.</text>
</comment>
<evidence type="ECO:0000313" key="1">
    <source>
        <dbReference type="EMBL" id="KAA0149736.1"/>
    </source>
</evidence>
<name>A0A5A8C9D0_CAFRO</name>
<sequence length="251" mass="25991">MGVIAKERAHRASLSKLMDTAEAQADAAVAILLDDLSHALSQRIDVVATVEQLRAAAAKAGAVGASPEAVADAQRQVRIQWGRLVQQSMVQVVAGTLLAAVAPASARLLLAARAAEEATALSEAARAGPAAATAAWNDDRRAAVSHRALQLMHRWTVGEALGRAIDASSRAVTTAMLASDVWKDLLRTDAPASGQEEAARALVRLSDVVELVSAVLEQLLGSGSAPAGSRIPAARVEAGAVQGRQQRGKQQ</sequence>
<accession>A0A5A8C9D0</accession>
<evidence type="ECO:0000313" key="2">
    <source>
        <dbReference type="Proteomes" id="UP000323011"/>
    </source>
</evidence>
<keyword evidence="2" id="KW-1185">Reference proteome</keyword>
<protein>
    <submittedName>
        <fullName evidence="1">Uncharacterized protein</fullName>
    </submittedName>
</protein>
<dbReference type="AlphaFoldDB" id="A0A5A8C9D0"/>
<organism evidence="1 2">
    <name type="scientific">Cafeteria roenbergensis</name>
    <name type="common">Marine flagellate</name>
    <dbReference type="NCBI Taxonomy" id="33653"/>
    <lineage>
        <taxon>Eukaryota</taxon>
        <taxon>Sar</taxon>
        <taxon>Stramenopiles</taxon>
        <taxon>Bigyra</taxon>
        <taxon>Opalozoa</taxon>
        <taxon>Bicosoecida</taxon>
        <taxon>Cafeteriaceae</taxon>
        <taxon>Cafeteria</taxon>
    </lineage>
</organism>